<dbReference type="InterPro" id="IPR013083">
    <property type="entry name" value="Znf_RING/FYVE/PHD"/>
</dbReference>
<proteinExistence type="predicted"/>
<name>A0ABR2LGV8_9ASPA</name>
<dbReference type="PANTHER" id="PTHR42647:SF72">
    <property type="entry name" value="EF-HAND CALCIUM-BINDING DOMAIN-CONTAINING PROTEIN 4A"/>
    <property type="match status" value="1"/>
</dbReference>
<keyword evidence="2 4" id="KW-0863">Zinc-finger</keyword>
<evidence type="ECO:0000256" key="5">
    <source>
        <dbReference type="SAM" id="Coils"/>
    </source>
</evidence>
<evidence type="ECO:0000313" key="7">
    <source>
        <dbReference type="EMBL" id="KAK8939657.1"/>
    </source>
</evidence>
<sequence>MTQTRQNQMGHLLPSLRKTMAVVDSGDRQAAAGLPNTSLFSDHPHSDLTCNNLSGSRKRLRNDELPAALVAPVAVVLPQLVGFSNPSLAAAAPIIDFNKAGSGASIISSSAIPAAAVSRDQSLLRVFNSSATSTSGRQHMISATQSADPAPALISRDLLAQICQHNSETDALIRFQNERLQFAVEELGKRHCRSLLSIFQQRVAKKLREKDIELENASRRNTELEEKINQVCAENQLWFNLARSNEAVASSLRRSLEQVLLENTAGAAAGAPLMEGYGDSDGRHQFPADDAQSYNCLEDEEGGWATPAGTACREKIRRRMICKVCGGDDVCGLVLPCRHLCLCMDCETSISFCPICNNPKKACLRIFLS</sequence>
<evidence type="ECO:0000256" key="1">
    <source>
        <dbReference type="ARBA" id="ARBA00022723"/>
    </source>
</evidence>
<evidence type="ECO:0000259" key="6">
    <source>
        <dbReference type="PROSITE" id="PS50089"/>
    </source>
</evidence>
<dbReference type="Gene3D" id="3.30.40.10">
    <property type="entry name" value="Zinc/RING finger domain, C3HC4 (zinc finger)"/>
    <property type="match status" value="1"/>
</dbReference>
<comment type="caution">
    <text evidence="7">The sequence shown here is derived from an EMBL/GenBank/DDBJ whole genome shotgun (WGS) entry which is preliminary data.</text>
</comment>
<reference evidence="7 8" key="1">
    <citation type="journal article" date="2022" name="Nat. Plants">
        <title>Genomes of leafy and leafless Platanthera orchids illuminate the evolution of mycoheterotrophy.</title>
        <authorList>
            <person name="Li M.H."/>
            <person name="Liu K.W."/>
            <person name="Li Z."/>
            <person name="Lu H.C."/>
            <person name="Ye Q.L."/>
            <person name="Zhang D."/>
            <person name="Wang J.Y."/>
            <person name="Li Y.F."/>
            <person name="Zhong Z.M."/>
            <person name="Liu X."/>
            <person name="Yu X."/>
            <person name="Liu D.K."/>
            <person name="Tu X.D."/>
            <person name="Liu B."/>
            <person name="Hao Y."/>
            <person name="Liao X.Y."/>
            <person name="Jiang Y.T."/>
            <person name="Sun W.H."/>
            <person name="Chen J."/>
            <person name="Chen Y.Q."/>
            <person name="Ai Y."/>
            <person name="Zhai J.W."/>
            <person name="Wu S.S."/>
            <person name="Zhou Z."/>
            <person name="Hsiao Y.Y."/>
            <person name="Wu W.L."/>
            <person name="Chen Y.Y."/>
            <person name="Lin Y.F."/>
            <person name="Hsu J.L."/>
            <person name="Li C.Y."/>
            <person name="Wang Z.W."/>
            <person name="Zhao X."/>
            <person name="Zhong W.Y."/>
            <person name="Ma X.K."/>
            <person name="Ma L."/>
            <person name="Huang J."/>
            <person name="Chen G.Z."/>
            <person name="Huang M.Z."/>
            <person name="Huang L."/>
            <person name="Peng D.H."/>
            <person name="Luo Y.B."/>
            <person name="Zou S.Q."/>
            <person name="Chen S.P."/>
            <person name="Lan S."/>
            <person name="Tsai W.C."/>
            <person name="Van de Peer Y."/>
            <person name="Liu Z.J."/>
        </authorList>
    </citation>
    <scope>NUCLEOTIDE SEQUENCE [LARGE SCALE GENOMIC DNA]</scope>
    <source>
        <strain evidence="7">Lor288</strain>
    </source>
</reference>
<keyword evidence="1" id="KW-0479">Metal-binding</keyword>
<organism evidence="7 8">
    <name type="scientific">Platanthera guangdongensis</name>
    <dbReference type="NCBI Taxonomy" id="2320717"/>
    <lineage>
        <taxon>Eukaryota</taxon>
        <taxon>Viridiplantae</taxon>
        <taxon>Streptophyta</taxon>
        <taxon>Embryophyta</taxon>
        <taxon>Tracheophyta</taxon>
        <taxon>Spermatophyta</taxon>
        <taxon>Magnoliopsida</taxon>
        <taxon>Liliopsida</taxon>
        <taxon>Asparagales</taxon>
        <taxon>Orchidaceae</taxon>
        <taxon>Orchidoideae</taxon>
        <taxon>Orchideae</taxon>
        <taxon>Orchidinae</taxon>
        <taxon>Platanthera</taxon>
    </lineage>
</organism>
<dbReference type="Pfam" id="PF13920">
    <property type="entry name" value="zf-C3HC4_3"/>
    <property type="match status" value="1"/>
</dbReference>
<dbReference type="PROSITE" id="PS50089">
    <property type="entry name" value="ZF_RING_2"/>
    <property type="match status" value="1"/>
</dbReference>
<evidence type="ECO:0000313" key="8">
    <source>
        <dbReference type="Proteomes" id="UP001412067"/>
    </source>
</evidence>
<dbReference type="Proteomes" id="UP001412067">
    <property type="component" value="Unassembled WGS sequence"/>
</dbReference>
<accession>A0ABR2LGV8</accession>
<feature type="domain" description="RING-type" evidence="6">
    <location>
        <begin position="322"/>
        <end position="357"/>
    </location>
</feature>
<dbReference type="InterPro" id="IPR001841">
    <property type="entry name" value="Znf_RING"/>
</dbReference>
<dbReference type="CDD" id="cd16649">
    <property type="entry name" value="mRING-HC-C3HC5_CGRF1-like"/>
    <property type="match status" value="1"/>
</dbReference>
<evidence type="ECO:0000256" key="4">
    <source>
        <dbReference type="PROSITE-ProRule" id="PRU00175"/>
    </source>
</evidence>
<evidence type="ECO:0000256" key="3">
    <source>
        <dbReference type="ARBA" id="ARBA00022833"/>
    </source>
</evidence>
<keyword evidence="5" id="KW-0175">Coiled coil</keyword>
<feature type="coiled-coil region" evidence="5">
    <location>
        <begin position="207"/>
        <end position="234"/>
    </location>
</feature>
<dbReference type="PANTHER" id="PTHR42647">
    <property type="entry name" value="SBP (S-RIBONUCLEASE BINDING PROTEIN) FAMILY PROTEIN"/>
    <property type="match status" value="1"/>
</dbReference>
<keyword evidence="3" id="KW-0862">Zinc</keyword>
<evidence type="ECO:0000256" key="2">
    <source>
        <dbReference type="ARBA" id="ARBA00022771"/>
    </source>
</evidence>
<keyword evidence="8" id="KW-1185">Reference proteome</keyword>
<dbReference type="EMBL" id="JBBWWR010000020">
    <property type="protein sequence ID" value="KAK8939657.1"/>
    <property type="molecule type" value="Genomic_DNA"/>
</dbReference>
<gene>
    <name evidence="7" type="ORF">KSP40_PGU008044</name>
</gene>
<protein>
    <recommendedName>
        <fullName evidence="6">RING-type domain-containing protein</fullName>
    </recommendedName>
</protein>